<evidence type="ECO:0000256" key="4">
    <source>
        <dbReference type="ARBA" id="ARBA00023163"/>
    </source>
</evidence>
<feature type="compositionally biased region" description="Low complexity" evidence="6">
    <location>
        <begin position="101"/>
        <end position="115"/>
    </location>
</feature>
<dbReference type="FunFam" id="2.20.25.80:FF:000004">
    <property type="entry name" value="WRKY transcription factor 65"/>
    <property type="match status" value="1"/>
</dbReference>
<dbReference type="EMBL" id="JANQDX010000006">
    <property type="protein sequence ID" value="KAL0922144.1"/>
    <property type="molecule type" value="Genomic_DNA"/>
</dbReference>
<comment type="subcellular location">
    <subcellularLocation>
        <location evidence="1">Nucleus</location>
    </subcellularLocation>
</comment>
<comment type="caution">
    <text evidence="8">The sequence shown here is derived from an EMBL/GenBank/DDBJ whole genome shotgun (WGS) entry which is preliminary data.</text>
</comment>
<feature type="region of interest" description="Disordered" evidence="6">
    <location>
        <begin position="160"/>
        <end position="180"/>
    </location>
</feature>
<evidence type="ECO:0000256" key="1">
    <source>
        <dbReference type="ARBA" id="ARBA00004123"/>
    </source>
</evidence>
<organism evidence="8 9">
    <name type="scientific">Dendrobium thyrsiflorum</name>
    <name type="common">Pinecone-like raceme dendrobium</name>
    <name type="synonym">Orchid</name>
    <dbReference type="NCBI Taxonomy" id="117978"/>
    <lineage>
        <taxon>Eukaryota</taxon>
        <taxon>Viridiplantae</taxon>
        <taxon>Streptophyta</taxon>
        <taxon>Embryophyta</taxon>
        <taxon>Tracheophyta</taxon>
        <taxon>Spermatophyta</taxon>
        <taxon>Magnoliopsida</taxon>
        <taxon>Liliopsida</taxon>
        <taxon>Asparagales</taxon>
        <taxon>Orchidaceae</taxon>
        <taxon>Epidendroideae</taxon>
        <taxon>Malaxideae</taxon>
        <taxon>Dendrobiinae</taxon>
        <taxon>Dendrobium</taxon>
    </lineage>
</organism>
<evidence type="ECO:0000256" key="2">
    <source>
        <dbReference type="ARBA" id="ARBA00023015"/>
    </source>
</evidence>
<keyword evidence="5" id="KW-0539">Nucleus</keyword>
<reference evidence="8 9" key="1">
    <citation type="journal article" date="2024" name="Plant Biotechnol. J.">
        <title>Dendrobium thyrsiflorum genome and its molecular insights into genes involved in important horticultural traits.</title>
        <authorList>
            <person name="Chen B."/>
            <person name="Wang J.Y."/>
            <person name="Zheng P.J."/>
            <person name="Li K.L."/>
            <person name="Liang Y.M."/>
            <person name="Chen X.F."/>
            <person name="Zhang C."/>
            <person name="Zhao X."/>
            <person name="He X."/>
            <person name="Zhang G.Q."/>
            <person name="Liu Z.J."/>
            <person name="Xu Q."/>
        </authorList>
    </citation>
    <scope>NUCLEOTIDE SEQUENCE [LARGE SCALE GENOMIC DNA]</scope>
    <source>
        <strain evidence="8">GZMU011</strain>
    </source>
</reference>
<evidence type="ECO:0000259" key="7">
    <source>
        <dbReference type="PROSITE" id="PS50811"/>
    </source>
</evidence>
<feature type="domain" description="WRKY" evidence="7">
    <location>
        <begin position="231"/>
        <end position="297"/>
    </location>
</feature>
<proteinExistence type="predicted"/>
<dbReference type="GO" id="GO:0003677">
    <property type="term" value="F:DNA binding"/>
    <property type="evidence" value="ECO:0007669"/>
    <property type="project" value="UniProtKB-KW"/>
</dbReference>
<dbReference type="SMART" id="SM00774">
    <property type="entry name" value="WRKY"/>
    <property type="match status" value="1"/>
</dbReference>
<evidence type="ECO:0000256" key="6">
    <source>
        <dbReference type="SAM" id="MobiDB-lite"/>
    </source>
</evidence>
<protein>
    <recommendedName>
        <fullName evidence="7">WRKY domain-containing protein</fullName>
    </recommendedName>
</protein>
<dbReference type="InterPro" id="IPR003657">
    <property type="entry name" value="WRKY_dom"/>
</dbReference>
<keyword evidence="2" id="KW-0805">Transcription regulation</keyword>
<dbReference type="Proteomes" id="UP001552299">
    <property type="component" value="Unassembled WGS sequence"/>
</dbReference>
<evidence type="ECO:0000256" key="3">
    <source>
        <dbReference type="ARBA" id="ARBA00023125"/>
    </source>
</evidence>
<dbReference type="PROSITE" id="PS50811">
    <property type="entry name" value="WRKY"/>
    <property type="match status" value="1"/>
</dbReference>
<dbReference type="AlphaFoldDB" id="A0ABD0VAD2"/>
<dbReference type="InterPro" id="IPR036576">
    <property type="entry name" value="WRKY_dom_sf"/>
</dbReference>
<keyword evidence="4" id="KW-0804">Transcription</keyword>
<dbReference type="GO" id="GO:0005634">
    <property type="term" value="C:nucleus"/>
    <property type="evidence" value="ECO:0007669"/>
    <property type="project" value="UniProtKB-SubCell"/>
</dbReference>
<dbReference type="Pfam" id="PF10533">
    <property type="entry name" value="Plant_zn_clust"/>
    <property type="match status" value="1"/>
</dbReference>
<dbReference type="PANTHER" id="PTHR31282">
    <property type="entry name" value="WRKY TRANSCRIPTION FACTOR 21-RELATED"/>
    <property type="match status" value="1"/>
</dbReference>
<dbReference type="InterPro" id="IPR018872">
    <property type="entry name" value="Zn-cluster-dom"/>
</dbReference>
<dbReference type="InterPro" id="IPR044810">
    <property type="entry name" value="WRKY_plant"/>
</dbReference>
<accession>A0ABD0VAD2</accession>
<evidence type="ECO:0000313" key="9">
    <source>
        <dbReference type="Proteomes" id="UP001552299"/>
    </source>
</evidence>
<evidence type="ECO:0000256" key="5">
    <source>
        <dbReference type="ARBA" id="ARBA00023242"/>
    </source>
</evidence>
<feature type="region of interest" description="Disordered" evidence="6">
    <location>
        <begin position="86"/>
        <end position="115"/>
    </location>
</feature>
<name>A0ABD0VAD2_DENTH</name>
<keyword evidence="3" id="KW-0238">DNA-binding</keyword>
<dbReference type="Pfam" id="PF03106">
    <property type="entry name" value="WRKY"/>
    <property type="match status" value="1"/>
</dbReference>
<keyword evidence="9" id="KW-1185">Reference proteome</keyword>
<dbReference type="SUPFAM" id="SSF118290">
    <property type="entry name" value="WRKY DNA-binding domain"/>
    <property type="match status" value="1"/>
</dbReference>
<sequence length="309" mass="33277">MAVDLIGYTKMDDKISVQEVAVAGIRSMENLIFQLNHYHKSSASASTSSSTAISPEMAANQIDCREITDQTVSKFKKMISILNRTGHARFRRGPTPPSPSSPSTTTVTETLNPLPLNFNMPNSIGGTSGEIPIAAAKKTFTISSANSSFISSITGDGSVSYGRQSSSALHPAAAGKPPLSSTAYKKRCHEHAKSEDISGKIAAVSGGRCHCTKRMKNRAKSVIRVPAISSKIADIPADEYSWRKYGQKPIKGSPYPRGYYKCSGVRGCPARKHVERATDDPSMLIVTYEGEHIHSKPPVSIVLDPQIVI</sequence>
<gene>
    <name evidence="8" type="ORF">M5K25_006109</name>
</gene>
<dbReference type="Gene3D" id="2.20.25.80">
    <property type="entry name" value="WRKY domain"/>
    <property type="match status" value="1"/>
</dbReference>
<evidence type="ECO:0000313" key="8">
    <source>
        <dbReference type="EMBL" id="KAL0922144.1"/>
    </source>
</evidence>